<organism evidence="2 3">
    <name type="scientific">Clostridium sartagoforme</name>
    <dbReference type="NCBI Taxonomy" id="84031"/>
    <lineage>
        <taxon>Bacteria</taxon>
        <taxon>Bacillati</taxon>
        <taxon>Bacillota</taxon>
        <taxon>Clostridia</taxon>
        <taxon>Eubacteriales</taxon>
        <taxon>Clostridiaceae</taxon>
        <taxon>Clostridium</taxon>
    </lineage>
</organism>
<dbReference type="InterPro" id="IPR051599">
    <property type="entry name" value="Cell_Envelope_Assoc"/>
</dbReference>
<dbReference type="CDD" id="cd06259">
    <property type="entry name" value="YdcF-like"/>
    <property type="match status" value="1"/>
</dbReference>
<dbReference type="OrthoDB" id="9782395at2"/>
<dbReference type="AlphaFoldDB" id="A0A4S2DHF4"/>
<name>A0A4S2DHF4_9CLOT</name>
<comment type="caution">
    <text evidence="2">The sequence shown here is derived from an EMBL/GenBank/DDBJ whole genome shotgun (WGS) entry which is preliminary data.</text>
</comment>
<dbReference type="InterPro" id="IPR003848">
    <property type="entry name" value="DUF218"/>
</dbReference>
<dbReference type="PANTHER" id="PTHR30336">
    <property type="entry name" value="INNER MEMBRANE PROTEIN, PROBABLE PERMEASE"/>
    <property type="match status" value="1"/>
</dbReference>
<evidence type="ECO:0000313" key="3">
    <source>
        <dbReference type="Proteomes" id="UP000306888"/>
    </source>
</evidence>
<evidence type="ECO:0000313" key="2">
    <source>
        <dbReference type="EMBL" id="TGY41537.1"/>
    </source>
</evidence>
<dbReference type="PANTHER" id="PTHR30336:SF20">
    <property type="entry name" value="DUF218 DOMAIN-CONTAINING PROTEIN"/>
    <property type="match status" value="1"/>
</dbReference>
<protein>
    <submittedName>
        <fullName evidence="2">YdcF family protein</fullName>
    </submittedName>
</protein>
<accession>A0A4S2DHF4</accession>
<proteinExistence type="predicted"/>
<dbReference type="Pfam" id="PF02698">
    <property type="entry name" value="DUF218"/>
    <property type="match status" value="1"/>
</dbReference>
<sequence>MIEFNYIIRLGEMMKVSKLSKEDLSENIIDKILFEGLEYSGEAAECAMVLGSMTAPKYRVPVASNLYKIQKVNKLLLCGGKIRETEYGKITEVQLMKNKAIELGVKETDLLFEENSLTTKENIICALLPLEREFKLSNLRKIILVTTAYHIRRSMLMAKTYFPNWIKIIPCPAEDIKTRRDNWFCTEEGITRARQEAWKIVCYINDGSIPDFEI</sequence>
<dbReference type="Proteomes" id="UP000306888">
    <property type="component" value="Unassembled WGS sequence"/>
</dbReference>
<reference evidence="2 3" key="1">
    <citation type="submission" date="2019-04" db="EMBL/GenBank/DDBJ databases">
        <title>Microbes associate with the intestines of laboratory mice.</title>
        <authorList>
            <person name="Navarre W."/>
            <person name="Wong E."/>
            <person name="Huang K."/>
            <person name="Tropini C."/>
            <person name="Ng K."/>
            <person name="Yu B."/>
        </authorList>
    </citation>
    <scope>NUCLEOTIDE SEQUENCE [LARGE SCALE GENOMIC DNA]</scope>
    <source>
        <strain evidence="2 3">NM50_B9-20</strain>
    </source>
</reference>
<keyword evidence="3" id="KW-1185">Reference proteome</keyword>
<dbReference type="GO" id="GO:0005886">
    <property type="term" value="C:plasma membrane"/>
    <property type="evidence" value="ECO:0007669"/>
    <property type="project" value="TreeGrafter"/>
</dbReference>
<evidence type="ECO:0000259" key="1">
    <source>
        <dbReference type="Pfam" id="PF02698"/>
    </source>
</evidence>
<gene>
    <name evidence="2" type="ORF">E5347_12475</name>
</gene>
<dbReference type="EMBL" id="SRYR01000007">
    <property type="protein sequence ID" value="TGY41537.1"/>
    <property type="molecule type" value="Genomic_DNA"/>
</dbReference>
<dbReference type="Gene3D" id="3.40.50.620">
    <property type="entry name" value="HUPs"/>
    <property type="match status" value="1"/>
</dbReference>
<dbReference type="InterPro" id="IPR014729">
    <property type="entry name" value="Rossmann-like_a/b/a_fold"/>
</dbReference>
<feature type="domain" description="DUF218" evidence="1">
    <location>
        <begin position="47"/>
        <end position="188"/>
    </location>
</feature>